<comment type="cofactor">
    <cofactor evidence="10">
        <name>Mg(2+)</name>
        <dbReference type="ChEBI" id="CHEBI:18420"/>
    </cofactor>
    <text evidence="10">Binds 1 Mg(2+) ion per subunit. May bind a second metal ion at a regulatory site, or after substrate binding.</text>
</comment>
<dbReference type="SUPFAM" id="SSF53098">
    <property type="entry name" value="Ribonuclease H-like"/>
    <property type="match status" value="1"/>
</dbReference>
<dbReference type="GO" id="GO:0004523">
    <property type="term" value="F:RNA-DNA hybrid ribonuclease activity"/>
    <property type="evidence" value="ECO:0007669"/>
    <property type="project" value="UniProtKB-EC"/>
</dbReference>
<evidence type="ECO:0000256" key="3">
    <source>
        <dbReference type="ARBA" id="ARBA00011245"/>
    </source>
</evidence>
<evidence type="ECO:0000256" key="9">
    <source>
        <dbReference type="ARBA" id="ARBA00022842"/>
    </source>
</evidence>
<keyword evidence="7 10" id="KW-0255">Endonuclease</keyword>
<keyword evidence="8 10" id="KW-0378">Hydrolase</keyword>
<comment type="similarity">
    <text evidence="2 10">Belongs to the RNase H family.</text>
</comment>
<comment type="caution">
    <text evidence="12">The sequence shown here is derived from an EMBL/GenBank/DDBJ whole genome shotgun (WGS) entry which is preliminary data.</text>
</comment>
<evidence type="ECO:0000256" key="1">
    <source>
        <dbReference type="ARBA" id="ARBA00000077"/>
    </source>
</evidence>
<accession>A0ABW3F4Y5</accession>
<dbReference type="InterPro" id="IPR012337">
    <property type="entry name" value="RNaseH-like_sf"/>
</dbReference>
<dbReference type="EMBL" id="JBHTKB010000001">
    <property type="protein sequence ID" value="MFD0912688.1"/>
    <property type="molecule type" value="Genomic_DNA"/>
</dbReference>
<evidence type="ECO:0000256" key="2">
    <source>
        <dbReference type="ARBA" id="ARBA00005300"/>
    </source>
</evidence>
<dbReference type="InterPro" id="IPR002156">
    <property type="entry name" value="RNaseH_domain"/>
</dbReference>
<comment type="catalytic activity">
    <reaction evidence="1 10">
        <text>Endonucleolytic cleavage to 5'-phosphomonoester.</text>
        <dbReference type="EC" id="3.1.26.4"/>
    </reaction>
</comment>
<keyword evidence="13" id="KW-1185">Reference proteome</keyword>
<dbReference type="PANTHER" id="PTHR10642:SF26">
    <property type="entry name" value="RIBONUCLEASE H1"/>
    <property type="match status" value="1"/>
</dbReference>
<feature type="binding site" evidence="10">
    <location>
        <position position="4"/>
    </location>
    <ligand>
        <name>Mg(2+)</name>
        <dbReference type="ChEBI" id="CHEBI:18420"/>
        <label>2</label>
    </ligand>
</feature>
<evidence type="ECO:0000256" key="7">
    <source>
        <dbReference type="ARBA" id="ARBA00022759"/>
    </source>
</evidence>
<evidence type="ECO:0000313" key="12">
    <source>
        <dbReference type="EMBL" id="MFD0912688.1"/>
    </source>
</evidence>
<proteinExistence type="inferred from homology"/>
<organism evidence="12 13">
    <name type="scientific">Methylophilus luteus</name>
    <dbReference type="NCBI Taxonomy" id="640108"/>
    <lineage>
        <taxon>Bacteria</taxon>
        <taxon>Pseudomonadati</taxon>
        <taxon>Pseudomonadota</taxon>
        <taxon>Betaproteobacteria</taxon>
        <taxon>Nitrosomonadales</taxon>
        <taxon>Methylophilaceae</taxon>
        <taxon>Methylophilus</taxon>
    </lineage>
</organism>
<comment type="function">
    <text evidence="10">Endonuclease that specifically degrades the RNA of RNA-DNA hybrids.</text>
</comment>
<comment type="subcellular location">
    <subcellularLocation>
        <location evidence="10">Cytoplasm</location>
    </subcellularLocation>
</comment>
<feature type="binding site" evidence="10">
    <location>
        <position position="4"/>
    </location>
    <ligand>
        <name>Mg(2+)</name>
        <dbReference type="ChEBI" id="CHEBI:18420"/>
        <label>1</label>
    </ligand>
</feature>
<keyword evidence="9 10" id="KW-0460">Magnesium</keyword>
<keyword evidence="5 10" id="KW-0540">Nuclease</keyword>
<dbReference type="Gene3D" id="3.30.420.10">
    <property type="entry name" value="Ribonuclease H-like superfamily/Ribonuclease H"/>
    <property type="match status" value="1"/>
</dbReference>
<reference evidence="13" key="1">
    <citation type="journal article" date="2019" name="Int. J. Syst. Evol. Microbiol.">
        <title>The Global Catalogue of Microorganisms (GCM) 10K type strain sequencing project: providing services to taxonomists for standard genome sequencing and annotation.</title>
        <authorList>
            <consortium name="The Broad Institute Genomics Platform"/>
            <consortium name="The Broad Institute Genome Sequencing Center for Infectious Disease"/>
            <person name="Wu L."/>
            <person name="Ma J."/>
        </authorList>
    </citation>
    <scope>NUCLEOTIDE SEQUENCE [LARGE SCALE GENOMIC DNA]</scope>
    <source>
        <strain evidence="13">CCUG 58412</strain>
    </source>
</reference>
<evidence type="ECO:0000259" key="11">
    <source>
        <dbReference type="PROSITE" id="PS50879"/>
    </source>
</evidence>
<sequence length="143" mass="15867">MYADGACKGNPGVGGWGVWLKAGLHEKELFGGEALTTNNRMELMAVIQGLQALKKPAHIKIYTDSSYVQKGMTEWIKGWKQKQWRTADKKPVKNADLWQMLDELASPHTIDWIWVRGHAGNLGNERADVLANQGVLTVAKSPV</sequence>
<dbReference type="RefSeq" id="WP_379055841.1">
    <property type="nucleotide sequence ID" value="NZ_JBHTKB010000001.1"/>
</dbReference>
<gene>
    <name evidence="10 12" type="primary">rnhA</name>
    <name evidence="12" type="ORF">ACFQ1Z_03930</name>
</gene>
<dbReference type="Pfam" id="PF00075">
    <property type="entry name" value="RNase_H"/>
    <property type="match status" value="1"/>
</dbReference>
<protein>
    <recommendedName>
        <fullName evidence="4 10">Ribonuclease H</fullName>
        <shortName evidence="10">RNase H</shortName>
        <ecNumber evidence="4 10">3.1.26.4</ecNumber>
    </recommendedName>
</protein>
<dbReference type="InterPro" id="IPR036397">
    <property type="entry name" value="RNaseH_sf"/>
</dbReference>
<dbReference type="EC" id="3.1.26.4" evidence="4 10"/>
<evidence type="ECO:0000256" key="4">
    <source>
        <dbReference type="ARBA" id="ARBA00012180"/>
    </source>
</evidence>
<name>A0ABW3F4Y5_9PROT</name>
<dbReference type="CDD" id="cd09278">
    <property type="entry name" value="RNase_HI_prokaryote_like"/>
    <property type="match status" value="1"/>
</dbReference>
<comment type="subunit">
    <text evidence="3 10">Monomer.</text>
</comment>
<evidence type="ECO:0000256" key="8">
    <source>
        <dbReference type="ARBA" id="ARBA00022801"/>
    </source>
</evidence>
<dbReference type="InterPro" id="IPR050092">
    <property type="entry name" value="RNase_H"/>
</dbReference>
<evidence type="ECO:0000256" key="5">
    <source>
        <dbReference type="ARBA" id="ARBA00022722"/>
    </source>
</evidence>
<dbReference type="NCBIfam" id="NF001236">
    <property type="entry name" value="PRK00203.1"/>
    <property type="match status" value="1"/>
</dbReference>
<feature type="domain" description="RNase H type-1" evidence="11">
    <location>
        <begin position="1"/>
        <end position="136"/>
    </location>
</feature>
<dbReference type="InterPro" id="IPR022892">
    <property type="entry name" value="RNaseHI"/>
</dbReference>
<dbReference type="Proteomes" id="UP001597128">
    <property type="component" value="Unassembled WGS sequence"/>
</dbReference>
<dbReference type="PANTHER" id="PTHR10642">
    <property type="entry name" value="RIBONUCLEASE H1"/>
    <property type="match status" value="1"/>
</dbReference>
<keyword evidence="10" id="KW-0963">Cytoplasm</keyword>
<keyword evidence="6 10" id="KW-0479">Metal-binding</keyword>
<dbReference type="PROSITE" id="PS50879">
    <property type="entry name" value="RNASE_H_1"/>
    <property type="match status" value="1"/>
</dbReference>
<evidence type="ECO:0000256" key="6">
    <source>
        <dbReference type="ARBA" id="ARBA00022723"/>
    </source>
</evidence>
<evidence type="ECO:0000313" key="13">
    <source>
        <dbReference type="Proteomes" id="UP001597128"/>
    </source>
</evidence>
<feature type="binding site" evidence="10">
    <location>
        <position position="42"/>
    </location>
    <ligand>
        <name>Mg(2+)</name>
        <dbReference type="ChEBI" id="CHEBI:18420"/>
        <label>1</label>
    </ligand>
</feature>
<evidence type="ECO:0000256" key="10">
    <source>
        <dbReference type="HAMAP-Rule" id="MF_00042"/>
    </source>
</evidence>
<feature type="binding site" evidence="10">
    <location>
        <position position="128"/>
    </location>
    <ligand>
        <name>Mg(2+)</name>
        <dbReference type="ChEBI" id="CHEBI:18420"/>
        <label>2</label>
    </ligand>
</feature>
<dbReference type="HAMAP" id="MF_00042">
    <property type="entry name" value="RNase_H"/>
    <property type="match status" value="1"/>
</dbReference>
<feature type="binding site" evidence="10">
    <location>
        <position position="64"/>
    </location>
    <ligand>
        <name>Mg(2+)</name>
        <dbReference type="ChEBI" id="CHEBI:18420"/>
        <label>1</label>
    </ligand>
</feature>